<feature type="compositionally biased region" description="Polar residues" evidence="1">
    <location>
        <begin position="123"/>
        <end position="134"/>
    </location>
</feature>
<feature type="transmembrane region" description="Helical" evidence="2">
    <location>
        <begin position="545"/>
        <end position="565"/>
    </location>
</feature>
<feature type="transmembrane region" description="Helical" evidence="2">
    <location>
        <begin position="841"/>
        <end position="860"/>
    </location>
</feature>
<feature type="transmembrane region" description="Helical" evidence="2">
    <location>
        <begin position="490"/>
        <end position="510"/>
    </location>
</feature>
<feature type="region of interest" description="Disordered" evidence="1">
    <location>
        <begin position="684"/>
        <end position="767"/>
    </location>
</feature>
<dbReference type="RefSeq" id="WP_101637951.1">
    <property type="nucleotide sequence ID" value="NZ_JBKUIE010000003.1"/>
</dbReference>
<keyword evidence="2" id="KW-0472">Membrane</keyword>
<dbReference type="InterPro" id="IPR029044">
    <property type="entry name" value="Nucleotide-diphossugar_trans"/>
</dbReference>
<reference evidence="3 4" key="1">
    <citation type="submission" date="2017-12" db="EMBL/GenBank/DDBJ databases">
        <title>Phylogenetic diversity of female urinary microbiome.</title>
        <authorList>
            <person name="Thomas-White K."/>
            <person name="Wolfe A.J."/>
        </authorList>
    </citation>
    <scope>NUCLEOTIDE SEQUENCE [LARGE SCALE GENOMIC DNA]</scope>
    <source>
        <strain evidence="3 4">UMB0319</strain>
    </source>
</reference>
<feature type="transmembrane region" description="Helical" evidence="2">
    <location>
        <begin position="1025"/>
        <end position="1046"/>
    </location>
</feature>
<dbReference type="Gene3D" id="3.90.550.10">
    <property type="entry name" value="Spore Coat Polysaccharide Biosynthesis Protein SpsA, Chain A"/>
    <property type="match status" value="1"/>
</dbReference>
<evidence type="ECO:0000256" key="1">
    <source>
        <dbReference type="SAM" id="MobiDB-lite"/>
    </source>
</evidence>
<dbReference type="EMBL" id="PKHA01000002">
    <property type="protein sequence ID" value="PKY99182.1"/>
    <property type="molecule type" value="Genomic_DNA"/>
</dbReference>
<feature type="transmembrane region" description="Helical" evidence="2">
    <location>
        <begin position="801"/>
        <end position="834"/>
    </location>
</feature>
<comment type="caution">
    <text evidence="3">The sequence shown here is derived from an EMBL/GenBank/DDBJ whole genome shotgun (WGS) entry which is preliminary data.</text>
</comment>
<feature type="transmembrane region" description="Helical" evidence="2">
    <location>
        <begin position="1327"/>
        <end position="1349"/>
    </location>
</feature>
<evidence type="ECO:0000256" key="2">
    <source>
        <dbReference type="SAM" id="Phobius"/>
    </source>
</evidence>
<feature type="transmembrane region" description="Helical" evidence="2">
    <location>
        <begin position="371"/>
        <end position="391"/>
    </location>
</feature>
<feature type="transmembrane region" description="Helical" evidence="2">
    <location>
        <begin position="572"/>
        <end position="592"/>
    </location>
</feature>
<feature type="region of interest" description="Disordered" evidence="1">
    <location>
        <begin position="115"/>
        <end position="157"/>
    </location>
</feature>
<protein>
    <recommendedName>
        <fullName evidence="5">Glycosyl transferase</fullName>
    </recommendedName>
</protein>
<accession>A0A2I1KU79</accession>
<evidence type="ECO:0000313" key="3">
    <source>
        <dbReference type="EMBL" id="PKY99182.1"/>
    </source>
</evidence>
<evidence type="ECO:0000313" key="4">
    <source>
        <dbReference type="Proteomes" id="UP000234778"/>
    </source>
</evidence>
<feature type="transmembrane region" description="Helical" evidence="2">
    <location>
        <begin position="951"/>
        <end position="971"/>
    </location>
</feature>
<dbReference type="Pfam" id="PF13641">
    <property type="entry name" value="Glyco_tranf_2_3"/>
    <property type="match status" value="1"/>
</dbReference>
<proteinExistence type="predicted"/>
<name>A0A2I1KU79_9ACTO</name>
<feature type="transmembrane region" description="Helical" evidence="2">
    <location>
        <begin position="991"/>
        <end position="1013"/>
    </location>
</feature>
<keyword evidence="2" id="KW-0812">Transmembrane</keyword>
<dbReference type="GeneID" id="81707978"/>
<organism evidence="3 4">
    <name type="scientific">Actinomyces urogenitalis</name>
    <dbReference type="NCBI Taxonomy" id="103621"/>
    <lineage>
        <taxon>Bacteria</taxon>
        <taxon>Bacillati</taxon>
        <taxon>Actinomycetota</taxon>
        <taxon>Actinomycetes</taxon>
        <taxon>Actinomycetales</taxon>
        <taxon>Actinomycetaceae</taxon>
        <taxon>Actinomyces</taxon>
    </lineage>
</organism>
<keyword evidence="2" id="KW-1133">Transmembrane helix</keyword>
<feature type="compositionally biased region" description="Basic and acidic residues" evidence="1">
    <location>
        <begin position="685"/>
        <end position="711"/>
    </location>
</feature>
<dbReference type="Proteomes" id="UP000234778">
    <property type="component" value="Unassembled WGS sequence"/>
</dbReference>
<feature type="transmembrane region" description="Helical" evidence="2">
    <location>
        <begin position="628"/>
        <end position="646"/>
    </location>
</feature>
<dbReference type="SUPFAM" id="SSF53448">
    <property type="entry name" value="Nucleotide-diphospho-sugar transferases"/>
    <property type="match status" value="1"/>
</dbReference>
<gene>
    <name evidence="3" type="ORF">CYJ26_03385</name>
</gene>
<feature type="region of interest" description="Disordered" evidence="1">
    <location>
        <begin position="329"/>
        <end position="359"/>
    </location>
</feature>
<evidence type="ECO:0008006" key="5">
    <source>
        <dbReference type="Google" id="ProtNLM"/>
    </source>
</evidence>
<feature type="transmembrane region" description="Helical" evidence="2">
    <location>
        <begin position="604"/>
        <end position="621"/>
    </location>
</feature>
<sequence>MTSAVSAFAAHAATPGLTTLAVVVTCGVTPYLPSALRAVACQTVVPGVVLVVDAASRANGLGDGTPVEEVVDTSGLDSVADVRIVRAPEAPTFIAAVRTGLERYAALLEQGNRRRAPRGLRATGTSWPTSSLATGQGLHYDTSSGRGQLTGPAGSLSPITRAESRAHAAVMDSTAAAQDSWLWLLHDDCAPEPECLERLLGAVSNARSVAMAGPKQVDWDHPDQLLEVGLRTTAAARRANDVIDGEIDQGQHDDRSDVLAVGTAGALVDRAAWASLSSVADDVSVFADGLTISRALRLEGRRVVVVPRAVLRHRRASYLGLRATGELGARAQAAPGPRPAGKDAALPADAEPQPDADSSFRARRMAQLRSWAAFSSRPLPALLLWFLVLGLGRGAWRLLTKDPALARDELAAAAATLRSARRLRRDRRRLGSRATVSRSVLAELYLPASEIRAVRRDRARQARERAARAAAPSELELRELAGLARRRRRVLGVVLLLTLALALVATSHVLTTRALTGGALASLDSGWRQLWDAAWSTWNQAGDGYTGTLSPFLAMLALPLAVASMLGISGDLAVHVLLVAALPLAAAGAWYAAGTITRRTSLRAWAALVWATTPTLLLALGQGRLAPLVVHLALPWAATALARAIGADRRDVILSGLVGARHVSEAERAELDRFASEAVESLAHLGEDADREPDTDREPDAEVADAARAEDAAQAEDSGVLAADSEDSGGAQPGDDAAEPSPASQASPPPSHGPSNGPVDDDPATPVLDDAQGVLVSAQTTRGAAVRAAATEQYGNGSPTAAAVAGLLLSLVVAAAPATALVILPALVLLILVSPRRLARLALTVVPVAVTALPALWHAVRIVQELGGLAAWRQGLRYLLTDPGAPVAAPTPGGLELALGLPVSLEALTEGSVHAVVASMVLLLALAVLPVLALSGLLVSGVRGHRARAGVLMAVCGLVLAALAVRHVTAIGTAVDGTGSLLVTGWPGPGLSLMLAGLLTSALAGADAARATLVRHHFGWRHLTVAGLGCAALLAPLVLGVAWAAAVLSSSGTGSQALVMALRPASQQIPVIAAEMERSSAAGRVLVLTSTSEGMSVSLWRGDGTRLLDTTPDVLAAQLGARVAGATGALQAPLRPQARGGVAGTASTDGAAAADSALVPLTLSDRADQELADLVARAVGGQDEQVADELARHGVAVVLLTERAGDEVTASARAGLEATPGLESLAQTPVGVSWRVGPSQAAEVARLSLVDSTGQATTVSDEPGAQVTASEDERTLVLAERASQGWTASIGGTELEATSVSGSDWRQAFTVPAGVCGTLTLSHASPLAEAATCVIWVVWVLTALAALPLRRRRSLR</sequence>
<feature type="transmembrane region" description="Helical" evidence="2">
    <location>
        <begin position="915"/>
        <end position="939"/>
    </location>
</feature>